<dbReference type="EMBL" id="PDKM01000002">
    <property type="protein sequence ID" value="RXK10310.1"/>
    <property type="molecule type" value="Genomic_DNA"/>
</dbReference>
<dbReference type="Pfam" id="PF02674">
    <property type="entry name" value="Colicin_V"/>
    <property type="match status" value="1"/>
</dbReference>
<keyword evidence="9" id="KW-1185">Reference proteome</keyword>
<name>A0AAX2A903_9BACT</name>
<keyword evidence="4 5" id="KW-0472">Membrane</keyword>
<dbReference type="PANTHER" id="PTHR37306:SF1">
    <property type="entry name" value="COLICIN V PRODUCTION PROTEIN"/>
    <property type="match status" value="1"/>
</dbReference>
<dbReference type="RefSeq" id="WP_114839591.1">
    <property type="nucleotide sequence ID" value="NZ_CP031217.1"/>
</dbReference>
<feature type="transmembrane region" description="Helical" evidence="5">
    <location>
        <begin position="31"/>
        <end position="49"/>
    </location>
</feature>
<evidence type="ECO:0000256" key="3">
    <source>
        <dbReference type="ARBA" id="ARBA00022989"/>
    </source>
</evidence>
<evidence type="ECO:0000313" key="7">
    <source>
        <dbReference type="EMBL" id="RXK10310.1"/>
    </source>
</evidence>
<dbReference type="Proteomes" id="UP000253850">
    <property type="component" value="Chromosome"/>
</dbReference>
<sequence>MQEFTAFDIIILSITVLLGLKGLMKGFIKEVFGLVGIIGGIFIASRLSEDIGNIIAPILALENGATIKLIGFILGLIGFWIILYVAGIIISNIFSASGLGIFDRILGFLFGSAKIFFIFSVITYAVYQIESFRNLMNEKVSNSITFPLLVKSGDFIIKLDPADFTKKIEEKISPEDGQKVNITEEAKKTFDELKTKTNETIEATKEAVNQEIENATKEATENIVNSISNEETTNNTNTEKGN</sequence>
<keyword evidence="2 5" id="KW-0812">Transmembrane</keyword>
<evidence type="ECO:0000256" key="2">
    <source>
        <dbReference type="ARBA" id="ARBA00022692"/>
    </source>
</evidence>
<feature type="transmembrane region" description="Helical" evidence="5">
    <location>
        <begin position="69"/>
        <end position="94"/>
    </location>
</feature>
<dbReference type="EMBL" id="CP031217">
    <property type="protein sequence ID" value="AXH12774.1"/>
    <property type="molecule type" value="Genomic_DNA"/>
</dbReference>
<proteinExistence type="predicted"/>
<feature type="transmembrane region" description="Helical" evidence="5">
    <location>
        <begin position="6"/>
        <end position="24"/>
    </location>
</feature>
<evidence type="ECO:0000256" key="4">
    <source>
        <dbReference type="ARBA" id="ARBA00023136"/>
    </source>
</evidence>
<organism evidence="7 9">
    <name type="scientific">Halarcobacter bivalviorum</name>
    <dbReference type="NCBI Taxonomy" id="663364"/>
    <lineage>
        <taxon>Bacteria</taxon>
        <taxon>Pseudomonadati</taxon>
        <taxon>Campylobacterota</taxon>
        <taxon>Epsilonproteobacteria</taxon>
        <taxon>Campylobacterales</taxon>
        <taxon>Arcobacteraceae</taxon>
        <taxon>Halarcobacter</taxon>
    </lineage>
</organism>
<keyword evidence="3 5" id="KW-1133">Transmembrane helix</keyword>
<evidence type="ECO:0000313" key="8">
    <source>
        <dbReference type="Proteomes" id="UP000253850"/>
    </source>
</evidence>
<evidence type="ECO:0000313" key="6">
    <source>
        <dbReference type="EMBL" id="AXH12774.1"/>
    </source>
</evidence>
<protein>
    <submittedName>
        <fullName evidence="7">Colicin V synthesis protein</fullName>
    </submittedName>
    <submittedName>
        <fullName evidence="6">CvpA family membrane protein</fullName>
    </submittedName>
</protein>
<dbReference type="PANTHER" id="PTHR37306">
    <property type="entry name" value="COLICIN V PRODUCTION PROTEIN"/>
    <property type="match status" value="1"/>
</dbReference>
<dbReference type="InterPro" id="IPR003825">
    <property type="entry name" value="Colicin-V_CvpA"/>
</dbReference>
<reference evidence="6 8" key="2">
    <citation type="submission" date="2018-07" db="EMBL/GenBank/DDBJ databases">
        <title>Complete genome of the Arcobacter bivalviorum type strain LMG 26154.</title>
        <authorList>
            <person name="Miller W.G."/>
            <person name="Yee E."/>
            <person name="Bono J.L."/>
        </authorList>
    </citation>
    <scope>NUCLEOTIDE SEQUENCE [LARGE SCALE GENOMIC DNA]</scope>
    <source>
        <strain evidence="6 8">LMG 26154</strain>
    </source>
</reference>
<dbReference type="KEGG" id="hbv:ABIV_1784"/>
<comment type="subcellular location">
    <subcellularLocation>
        <location evidence="1">Membrane</location>
        <topology evidence="1">Multi-pass membrane protein</topology>
    </subcellularLocation>
</comment>
<accession>A0AAX2A903</accession>
<evidence type="ECO:0000256" key="1">
    <source>
        <dbReference type="ARBA" id="ARBA00004141"/>
    </source>
</evidence>
<dbReference type="AlphaFoldDB" id="A0AAX2A903"/>
<feature type="transmembrane region" description="Helical" evidence="5">
    <location>
        <begin position="106"/>
        <end position="127"/>
    </location>
</feature>
<evidence type="ECO:0000313" key="9">
    <source>
        <dbReference type="Proteomes" id="UP000289193"/>
    </source>
</evidence>
<dbReference type="Proteomes" id="UP000289193">
    <property type="component" value="Unassembled WGS sequence"/>
</dbReference>
<gene>
    <name evidence="6" type="ORF">ABIV_1784</name>
    <name evidence="7" type="ORF">CRV05_03270</name>
</gene>
<evidence type="ECO:0000256" key="5">
    <source>
        <dbReference type="SAM" id="Phobius"/>
    </source>
</evidence>
<dbReference type="GO" id="GO:0009403">
    <property type="term" value="P:toxin biosynthetic process"/>
    <property type="evidence" value="ECO:0007669"/>
    <property type="project" value="InterPro"/>
</dbReference>
<reference evidence="7 9" key="1">
    <citation type="submission" date="2017-10" db="EMBL/GenBank/DDBJ databases">
        <title>Genomics of the genus Arcobacter.</title>
        <authorList>
            <person name="Perez-Cataluna A."/>
            <person name="Figueras M.J."/>
        </authorList>
    </citation>
    <scope>NUCLEOTIDE SEQUENCE [LARGE SCALE GENOMIC DNA]</scope>
    <source>
        <strain evidence="7 9">CECT 7835</strain>
    </source>
</reference>
<dbReference type="GO" id="GO:0016020">
    <property type="term" value="C:membrane"/>
    <property type="evidence" value="ECO:0007669"/>
    <property type="project" value="UniProtKB-SubCell"/>
</dbReference>